<feature type="domain" description="C2H2-type" evidence="1">
    <location>
        <begin position="258"/>
        <end position="278"/>
    </location>
</feature>
<protein>
    <recommendedName>
        <fullName evidence="1">C2H2-type domain-containing protein</fullName>
    </recommendedName>
</protein>
<dbReference type="SMART" id="SM00355">
    <property type="entry name" value="ZnF_C2H2"/>
    <property type="match status" value="4"/>
</dbReference>
<dbReference type="EMBL" id="JAUCMV010000003">
    <property type="protein sequence ID" value="KAK0408033.1"/>
    <property type="molecule type" value="Genomic_DNA"/>
</dbReference>
<feature type="domain" description="C2H2-type" evidence="1">
    <location>
        <begin position="177"/>
        <end position="200"/>
    </location>
</feature>
<reference evidence="2" key="1">
    <citation type="submission" date="2023-06" db="EMBL/GenBank/DDBJ databases">
        <title>Genomic analysis of the entomopathogenic nematode Steinernema hermaphroditum.</title>
        <authorList>
            <person name="Schwarz E.M."/>
            <person name="Heppert J.K."/>
            <person name="Baniya A."/>
            <person name="Schwartz H.T."/>
            <person name="Tan C.-H."/>
            <person name="Antoshechkin I."/>
            <person name="Sternberg P.W."/>
            <person name="Goodrich-Blair H."/>
            <person name="Dillman A.R."/>
        </authorList>
    </citation>
    <scope>NUCLEOTIDE SEQUENCE</scope>
    <source>
        <strain evidence="2">PS9179</strain>
        <tissue evidence="2">Whole animal</tissue>
    </source>
</reference>
<evidence type="ECO:0000313" key="2">
    <source>
        <dbReference type="EMBL" id="KAK0408033.1"/>
    </source>
</evidence>
<gene>
    <name evidence="2" type="ORF">QR680_003736</name>
</gene>
<organism evidence="2 3">
    <name type="scientific">Steinernema hermaphroditum</name>
    <dbReference type="NCBI Taxonomy" id="289476"/>
    <lineage>
        <taxon>Eukaryota</taxon>
        <taxon>Metazoa</taxon>
        <taxon>Ecdysozoa</taxon>
        <taxon>Nematoda</taxon>
        <taxon>Chromadorea</taxon>
        <taxon>Rhabditida</taxon>
        <taxon>Tylenchina</taxon>
        <taxon>Panagrolaimomorpha</taxon>
        <taxon>Strongyloidoidea</taxon>
        <taxon>Steinernematidae</taxon>
        <taxon>Steinernema</taxon>
    </lineage>
</organism>
<name>A0AA39LSK4_9BILA</name>
<dbReference type="Proteomes" id="UP001175271">
    <property type="component" value="Unassembled WGS sequence"/>
</dbReference>
<evidence type="ECO:0000313" key="3">
    <source>
        <dbReference type="Proteomes" id="UP001175271"/>
    </source>
</evidence>
<dbReference type="InterPro" id="IPR013087">
    <property type="entry name" value="Znf_C2H2_type"/>
</dbReference>
<accession>A0AA39LSK4</accession>
<sequence length="356" mass="42414">MKKPTDCKRTQAEAVVYKYIKRQKPELLLEIFGKKKCRELESCEVGRPHVLAPRVQSIQKSESNGNLRKSKKKPKMKITPQLAVFNYFLEKQKDHVLDKLLDKETVDEHRRRVEELGIDMPSVYRMYCHHRRLELKKTRRVKTPELWKCQLCNIEMKGIGKNLLFHVGKHEDISCRCVVEDCDKSLTSPSSIRMHLRATHLLFADHLSSEQYYRLRHNEISFYKKAEKKRNKYFPPEAFVGFSDKKTRDIWTYEETKCRECGEEVRDRTTRRRHVARHLNLVYPCVFDGCRVKNNPPQLSAHFTDHHKTRISGLNQQQLYAFKRIKQNFLKEMKVSLPNYFPYKENIEEDPFEVAE</sequence>
<proteinExistence type="predicted"/>
<evidence type="ECO:0000259" key="1">
    <source>
        <dbReference type="PROSITE" id="PS00028"/>
    </source>
</evidence>
<dbReference type="PROSITE" id="PS00028">
    <property type="entry name" value="ZINC_FINGER_C2H2_1"/>
    <property type="match status" value="2"/>
</dbReference>
<keyword evidence="3" id="KW-1185">Reference proteome</keyword>
<dbReference type="AlphaFoldDB" id="A0AA39LSK4"/>
<comment type="caution">
    <text evidence="2">The sequence shown here is derived from an EMBL/GenBank/DDBJ whole genome shotgun (WGS) entry which is preliminary data.</text>
</comment>